<evidence type="ECO:0000313" key="2">
    <source>
        <dbReference type="EMBL" id="JAB72327.1"/>
    </source>
</evidence>
<accession>V5HBL6</accession>
<dbReference type="AlphaFoldDB" id="V5HBL6"/>
<protein>
    <submittedName>
        <fullName evidence="2">Putative secreted protein</fullName>
    </submittedName>
</protein>
<dbReference type="InterPro" id="IPR036880">
    <property type="entry name" value="Kunitz_BPTI_sf"/>
</dbReference>
<name>V5HBL6_IXORI</name>
<dbReference type="GO" id="GO:0004867">
    <property type="term" value="F:serine-type endopeptidase inhibitor activity"/>
    <property type="evidence" value="ECO:0007669"/>
    <property type="project" value="InterPro"/>
</dbReference>
<feature type="chain" id="PRO_5004734838" evidence="1">
    <location>
        <begin position="27"/>
        <end position="92"/>
    </location>
</feature>
<reference evidence="2" key="1">
    <citation type="journal article" date="2015" name="Sci. Rep.">
        <title>Tissue- and time-dependent transcription in Ixodes ricinus salivary glands and midguts when blood feeding on the vertebrate host.</title>
        <authorList>
            <person name="Kotsyfakis M."/>
            <person name="Schwarz A."/>
            <person name="Erhart J."/>
            <person name="Ribeiro J.M."/>
        </authorList>
    </citation>
    <scope>NUCLEOTIDE SEQUENCE</scope>
    <source>
        <tissue evidence="2">Salivary gland and midgut</tissue>
    </source>
</reference>
<organism evidence="2">
    <name type="scientific">Ixodes ricinus</name>
    <name type="common">Common tick</name>
    <name type="synonym">Acarus ricinus</name>
    <dbReference type="NCBI Taxonomy" id="34613"/>
    <lineage>
        <taxon>Eukaryota</taxon>
        <taxon>Metazoa</taxon>
        <taxon>Ecdysozoa</taxon>
        <taxon>Arthropoda</taxon>
        <taxon>Chelicerata</taxon>
        <taxon>Arachnida</taxon>
        <taxon>Acari</taxon>
        <taxon>Parasitiformes</taxon>
        <taxon>Ixodida</taxon>
        <taxon>Ixodoidea</taxon>
        <taxon>Ixodidae</taxon>
        <taxon>Ixodinae</taxon>
        <taxon>Ixodes</taxon>
    </lineage>
</organism>
<proteinExistence type="evidence at transcript level"/>
<feature type="signal peptide" evidence="1">
    <location>
        <begin position="1"/>
        <end position="26"/>
    </location>
</feature>
<keyword evidence="1" id="KW-0732">Signal</keyword>
<dbReference type="SUPFAM" id="SSF57362">
    <property type="entry name" value="BPTI-like"/>
    <property type="match status" value="1"/>
</dbReference>
<sequence>MRAVFCFIHFGVAWIAIATWGASSSAEGVSDMNIYEFESWVSCLDPERVTCKNRSGTHASYNRSTGLCEVQNRTECEGGENFFESIMKCNES</sequence>
<dbReference type="EMBL" id="GANP01012141">
    <property type="protein sequence ID" value="JAB72327.1"/>
    <property type="molecule type" value="mRNA"/>
</dbReference>
<evidence type="ECO:0000256" key="1">
    <source>
        <dbReference type="SAM" id="SignalP"/>
    </source>
</evidence>